<evidence type="ECO:0000256" key="1">
    <source>
        <dbReference type="ARBA" id="ARBA00022801"/>
    </source>
</evidence>
<dbReference type="AlphaFoldDB" id="A0A7Y0EF05"/>
<dbReference type="InterPro" id="IPR029058">
    <property type="entry name" value="AB_hydrolase_fold"/>
</dbReference>
<dbReference type="GO" id="GO:0016787">
    <property type="term" value="F:hydrolase activity"/>
    <property type="evidence" value="ECO:0007669"/>
    <property type="project" value="UniProtKB-KW"/>
</dbReference>
<dbReference type="SUPFAM" id="SSF53474">
    <property type="entry name" value="alpha/beta-Hydrolases"/>
    <property type="match status" value="1"/>
</dbReference>
<dbReference type="Pfam" id="PF06500">
    <property type="entry name" value="FrsA-like"/>
    <property type="match status" value="1"/>
</dbReference>
<name>A0A7Y0EF05_9CLOT</name>
<dbReference type="Gene3D" id="3.40.50.1820">
    <property type="entry name" value="alpha/beta hydrolase"/>
    <property type="match status" value="1"/>
</dbReference>
<dbReference type="PANTHER" id="PTHR22946">
    <property type="entry name" value="DIENELACTONE HYDROLASE DOMAIN-CONTAINING PROTEIN-RELATED"/>
    <property type="match status" value="1"/>
</dbReference>
<reference evidence="2 3" key="2">
    <citation type="submission" date="2020-06" db="EMBL/GenBank/DDBJ databases">
        <title>Complete Genome Sequence of Clostridium muelleri sp. nov. P21T, an Acid-Alcohol Producing Acetogen Isolated from Old Hay.</title>
        <authorList>
            <person name="Duncan K.E."/>
            <person name="Tanner R.S."/>
        </authorList>
    </citation>
    <scope>NUCLEOTIDE SEQUENCE [LARGE SCALE GENOMIC DNA]</scope>
    <source>
        <strain evidence="2 3">P21</strain>
    </source>
</reference>
<proteinExistence type="predicted"/>
<dbReference type="InterPro" id="IPR010520">
    <property type="entry name" value="FrsA-like"/>
</dbReference>
<gene>
    <name evidence="2" type="ORF">HBE96_05910</name>
</gene>
<organism evidence="2 3">
    <name type="scientific">Clostridium muellerianum</name>
    <dbReference type="NCBI Taxonomy" id="2716538"/>
    <lineage>
        <taxon>Bacteria</taxon>
        <taxon>Bacillati</taxon>
        <taxon>Bacillota</taxon>
        <taxon>Clostridia</taxon>
        <taxon>Eubacteriales</taxon>
        <taxon>Clostridiaceae</taxon>
        <taxon>Clostridium</taxon>
    </lineage>
</organism>
<evidence type="ECO:0000313" key="3">
    <source>
        <dbReference type="Proteomes" id="UP000537131"/>
    </source>
</evidence>
<dbReference type="Proteomes" id="UP000537131">
    <property type="component" value="Unassembled WGS sequence"/>
</dbReference>
<dbReference type="InterPro" id="IPR050261">
    <property type="entry name" value="FrsA_esterase"/>
</dbReference>
<sequence length="386" mass="43869">MSGKAWSEMKIFDQIMMDALMKHAFGLIQYGMTDFGEIVDVIGHMKSADEEGWVEAWANMGSRLKKRAVSAEEKGKKLSAGAEYLRASSYYRIALMYFSRPEDHRMKEYCMESHSCYEKYLELSGYPGRYVEIPYEDTYLPGHFYRSTVADEKAPLLILTPGRDTWGEDTRWVYDAALKRGIHCLVFDGPGQGFALRLQGLPFRPDWEKVITPVIDYAVQFPEIDPEKIGLMGMSFGGFLAPRAVAFEKRIKLCITDPGNLNWGKSISENLGKSKKLPKIMIPKSLTTMVADYAWKQGVENTVDAVIEELKKYDNTNIVDQITCKMLVMDGVAEITYGEAKNMYDVLKCPKEYLLFDEDTTAQNHTQMGAYAVASEILLDWIEDNL</sequence>
<dbReference type="PANTHER" id="PTHR22946:SF12">
    <property type="entry name" value="CONIDIAL PIGMENT BIOSYNTHESIS PROTEIN AYG1 (AFU_ORTHOLOGUE AFUA_2G17550)"/>
    <property type="match status" value="1"/>
</dbReference>
<accession>A0A7Y0EF05</accession>
<dbReference type="EMBL" id="JABBNI010000011">
    <property type="protein sequence ID" value="NMM62227.1"/>
    <property type="molecule type" value="Genomic_DNA"/>
</dbReference>
<keyword evidence="1 2" id="KW-0378">Hydrolase</keyword>
<keyword evidence="3" id="KW-1185">Reference proteome</keyword>
<reference evidence="2 3" key="1">
    <citation type="submission" date="2020-04" db="EMBL/GenBank/DDBJ databases">
        <authorList>
            <person name="Doyle D.A."/>
        </authorList>
    </citation>
    <scope>NUCLEOTIDE SEQUENCE [LARGE SCALE GENOMIC DNA]</scope>
    <source>
        <strain evidence="2 3">P21</strain>
    </source>
</reference>
<protein>
    <submittedName>
        <fullName evidence="2">Alpha/beta fold hydrolase</fullName>
    </submittedName>
</protein>
<dbReference type="Gene3D" id="1.20.1440.110">
    <property type="entry name" value="acylaminoacyl peptidase"/>
    <property type="match status" value="1"/>
</dbReference>
<comment type="caution">
    <text evidence="2">The sequence shown here is derived from an EMBL/GenBank/DDBJ whole genome shotgun (WGS) entry which is preliminary data.</text>
</comment>
<evidence type="ECO:0000313" key="2">
    <source>
        <dbReference type="EMBL" id="NMM62227.1"/>
    </source>
</evidence>